<evidence type="ECO:0000259" key="1">
    <source>
        <dbReference type="PROSITE" id="PS51819"/>
    </source>
</evidence>
<dbReference type="PROSITE" id="PS51819">
    <property type="entry name" value="VOC"/>
    <property type="match status" value="2"/>
</dbReference>
<feature type="domain" description="VOC" evidence="1">
    <location>
        <begin position="12"/>
        <end position="128"/>
    </location>
</feature>
<dbReference type="InterPro" id="IPR037523">
    <property type="entry name" value="VOC_core"/>
</dbReference>
<keyword evidence="3" id="KW-1185">Reference proteome</keyword>
<organism evidence="2 3">
    <name type="scientific">Solibacillus merdavium</name>
    <dbReference type="NCBI Taxonomy" id="2762218"/>
    <lineage>
        <taxon>Bacteria</taxon>
        <taxon>Bacillati</taxon>
        <taxon>Bacillota</taxon>
        <taxon>Bacilli</taxon>
        <taxon>Bacillales</taxon>
        <taxon>Caryophanaceae</taxon>
        <taxon>Solibacillus</taxon>
    </lineage>
</organism>
<dbReference type="InterPro" id="IPR029068">
    <property type="entry name" value="Glyas_Bleomycin-R_OHBP_Dase"/>
</dbReference>
<feature type="domain" description="VOC" evidence="1">
    <location>
        <begin position="170"/>
        <end position="293"/>
    </location>
</feature>
<dbReference type="Gene3D" id="3.10.180.10">
    <property type="entry name" value="2,3-Dihydroxybiphenyl 1,2-Dioxygenase, domain 1"/>
    <property type="match status" value="2"/>
</dbReference>
<dbReference type="EMBL" id="JACSPW010000031">
    <property type="protein sequence ID" value="MBD8035028.1"/>
    <property type="molecule type" value="Genomic_DNA"/>
</dbReference>
<reference evidence="2 3" key="1">
    <citation type="submission" date="2020-08" db="EMBL/GenBank/DDBJ databases">
        <title>A Genomic Blueprint of the Chicken Gut Microbiome.</title>
        <authorList>
            <person name="Gilroy R."/>
            <person name="Ravi A."/>
            <person name="Getino M."/>
            <person name="Pursley I."/>
            <person name="Horton D.L."/>
            <person name="Alikhan N.-F."/>
            <person name="Baker D."/>
            <person name="Gharbi K."/>
            <person name="Hall N."/>
            <person name="Watson M."/>
            <person name="Adriaenssens E.M."/>
            <person name="Foster-Nyarko E."/>
            <person name="Jarju S."/>
            <person name="Secka A."/>
            <person name="Antonio M."/>
            <person name="Oren A."/>
            <person name="Chaudhuri R."/>
            <person name="La Ragione R.M."/>
            <person name="Hildebrand F."/>
            <person name="Pallen M.J."/>
        </authorList>
    </citation>
    <scope>NUCLEOTIDE SEQUENCE [LARGE SCALE GENOMIC DNA]</scope>
    <source>
        <strain evidence="2 3">Sa1YVA6</strain>
    </source>
</reference>
<comment type="caution">
    <text evidence="2">The sequence shown here is derived from an EMBL/GenBank/DDBJ whole genome shotgun (WGS) entry which is preliminary data.</text>
</comment>
<dbReference type="Proteomes" id="UP000600565">
    <property type="component" value="Unassembled WGS sequence"/>
</dbReference>
<dbReference type="RefSeq" id="WP_191705507.1">
    <property type="nucleotide sequence ID" value="NZ_JACSPW010000031.1"/>
</dbReference>
<evidence type="ECO:0000313" key="2">
    <source>
        <dbReference type="EMBL" id="MBD8035028.1"/>
    </source>
</evidence>
<sequence length="295" mass="33205">MPTHFHKKPNLYPAHVQLKVSNLKRSIEYYTTIIGFKVLQQTESEAYLTTDGQTSLVSLVEVQIALPLKQGFAGLYHLALLLPSRKDLGNIVQHFVDLNVRLGAADHDVSEALYLNDPDGNGIEIYIDRDETEWTWNEHEQVHMVTDQLNFQPILEAADGKWDGLPVDTVMGHIHLSVVNLDKSEQFYTNVLDYNVVTRYGAQALFVSTGKYHHHFGMNTWNSNNGHTPLENMVGLNSFTVVLKDDQYADEVKQSLIDNNFVVENFAEAPAYGGNQLFSTVDPNGLRIVFTADGE</sequence>
<dbReference type="Pfam" id="PF00903">
    <property type="entry name" value="Glyoxalase"/>
    <property type="match status" value="1"/>
</dbReference>
<protein>
    <submittedName>
        <fullName evidence="2">VOC family protein</fullName>
    </submittedName>
</protein>
<dbReference type="PANTHER" id="PTHR43279">
    <property type="entry name" value="CATECHOL-2,3-DIOXYGENASE"/>
    <property type="match status" value="1"/>
</dbReference>
<name>A0ABR8XSV0_9BACL</name>
<evidence type="ECO:0000313" key="3">
    <source>
        <dbReference type="Proteomes" id="UP000600565"/>
    </source>
</evidence>
<accession>A0ABR8XSV0</accession>
<dbReference type="PANTHER" id="PTHR43279:SF1">
    <property type="entry name" value="CATECHOL-2,3-DIOXYGENASE"/>
    <property type="match status" value="1"/>
</dbReference>
<gene>
    <name evidence="2" type="ORF">H9632_18370</name>
</gene>
<dbReference type="SUPFAM" id="SSF54593">
    <property type="entry name" value="Glyoxalase/Bleomycin resistance protein/Dihydroxybiphenyl dioxygenase"/>
    <property type="match status" value="2"/>
</dbReference>
<proteinExistence type="predicted"/>
<dbReference type="InterPro" id="IPR004360">
    <property type="entry name" value="Glyas_Fos-R_dOase_dom"/>
</dbReference>